<dbReference type="EMBL" id="CP000804">
    <property type="protein sequence ID" value="ABU58926.1"/>
    <property type="molecule type" value="Genomic_DNA"/>
</dbReference>
<dbReference type="InterPro" id="IPR028204">
    <property type="entry name" value="Tricorn_C1"/>
</dbReference>
<dbReference type="GO" id="GO:0004175">
    <property type="term" value="F:endopeptidase activity"/>
    <property type="evidence" value="ECO:0007669"/>
    <property type="project" value="TreeGrafter"/>
</dbReference>
<dbReference type="STRING" id="383372.Rcas_2857"/>
<dbReference type="SUPFAM" id="SSF52096">
    <property type="entry name" value="ClpP/crotonase"/>
    <property type="match status" value="1"/>
</dbReference>
<dbReference type="InterPro" id="IPR036034">
    <property type="entry name" value="PDZ_sf"/>
</dbReference>
<dbReference type="PROSITE" id="PS50106">
    <property type="entry name" value="PDZ"/>
    <property type="match status" value="1"/>
</dbReference>
<dbReference type="PANTHER" id="PTHR32060:SF30">
    <property type="entry name" value="CARBOXY-TERMINAL PROCESSING PROTEASE CTPA"/>
    <property type="match status" value="1"/>
</dbReference>
<dbReference type="CDD" id="cd07562">
    <property type="entry name" value="Peptidase_S41_TRI"/>
    <property type="match status" value="1"/>
</dbReference>
<dbReference type="Gene3D" id="3.30.750.44">
    <property type="match status" value="1"/>
</dbReference>
<dbReference type="eggNOG" id="COG0793">
    <property type="taxonomic scope" value="Bacteria"/>
</dbReference>
<dbReference type="Gene3D" id="2.30.42.10">
    <property type="match status" value="1"/>
</dbReference>
<dbReference type="RefSeq" id="WP_012121350.1">
    <property type="nucleotide sequence ID" value="NC_009767.1"/>
</dbReference>
<sequence>MMTRCLRFVSALLVVVLAGCGNLPVPLGSMSTTTPTPLPTATSQPTVAPTDTPRPTPPATATPTLAPTATPTVTPYPLLPTPTLAPLSANERQAVFEDVWTLVRDRYVYEDYGGVDWDAVRAEFEPRIARAASEAEFYALIEEMIGRLGDDHTRFDTPQEVAEEAARFDGGVAYAGIGAMIRDLEEGILITRLAPGGPAEQAGLQPRDLIIAVNGVPVSDTITFGPGGPVSVVRGQPGTPVQLRIIDAAGATRDVTVIRQIIPPDAFPIVEARRVPGTDIGVVLIDTFNVSALDERVTDAIMSLYQSGPLDGLILDVRTNGGGRLDMLRRTLGLFLDGGTIGSSSGRERSFSIDVPSGKTLPLLEQMPIVVLTSDETASAAEMFAAGLQFRGRARVVGTPSAGNTENLIGYDLDDGSRFWLAELVFRLPDGSLLEGRGVQPDRIVEIDWWRYAFEDDPQIHAAVEELQLVGRSNDVAEVVER</sequence>
<dbReference type="PANTHER" id="PTHR32060">
    <property type="entry name" value="TAIL-SPECIFIC PROTEASE"/>
    <property type="match status" value="1"/>
</dbReference>
<proteinExistence type="predicted"/>
<dbReference type="OrthoDB" id="140998at2"/>
<dbReference type="InterPro" id="IPR029045">
    <property type="entry name" value="ClpP/crotonase-like_dom_sf"/>
</dbReference>
<dbReference type="HOGENOM" id="CLU_048401_0_0_0"/>
<keyword evidence="4" id="KW-1185">Reference proteome</keyword>
<dbReference type="GO" id="GO:0008236">
    <property type="term" value="F:serine-type peptidase activity"/>
    <property type="evidence" value="ECO:0007669"/>
    <property type="project" value="InterPro"/>
</dbReference>
<feature type="region of interest" description="Disordered" evidence="1">
    <location>
        <begin position="34"/>
        <end position="71"/>
    </location>
</feature>
<dbReference type="Gene3D" id="3.90.226.10">
    <property type="entry name" value="2-enoyl-CoA Hydratase, Chain A, domain 1"/>
    <property type="match status" value="1"/>
</dbReference>
<organism evidence="3 4">
    <name type="scientific">Roseiflexus castenholzii (strain DSM 13941 / HLO8)</name>
    <dbReference type="NCBI Taxonomy" id="383372"/>
    <lineage>
        <taxon>Bacteria</taxon>
        <taxon>Bacillati</taxon>
        <taxon>Chloroflexota</taxon>
        <taxon>Chloroflexia</taxon>
        <taxon>Chloroflexales</taxon>
        <taxon>Roseiflexineae</taxon>
        <taxon>Roseiflexaceae</taxon>
        <taxon>Roseiflexus</taxon>
    </lineage>
</organism>
<dbReference type="GO" id="GO:0007165">
    <property type="term" value="P:signal transduction"/>
    <property type="evidence" value="ECO:0007669"/>
    <property type="project" value="TreeGrafter"/>
</dbReference>
<dbReference type="KEGG" id="rca:Rcas_2857"/>
<dbReference type="InterPro" id="IPR041489">
    <property type="entry name" value="PDZ_6"/>
</dbReference>
<gene>
    <name evidence="3" type="ordered locus">Rcas_2857</name>
</gene>
<evidence type="ECO:0000313" key="4">
    <source>
        <dbReference type="Proteomes" id="UP000000263"/>
    </source>
</evidence>
<reference evidence="3 4" key="1">
    <citation type="submission" date="2007-08" db="EMBL/GenBank/DDBJ databases">
        <title>Complete sequence of Roseiflexus castenholzii DSM 13941.</title>
        <authorList>
            <consortium name="US DOE Joint Genome Institute"/>
            <person name="Copeland A."/>
            <person name="Lucas S."/>
            <person name="Lapidus A."/>
            <person name="Barry K."/>
            <person name="Glavina del Rio T."/>
            <person name="Dalin E."/>
            <person name="Tice H."/>
            <person name="Pitluck S."/>
            <person name="Thompson L.S."/>
            <person name="Brettin T."/>
            <person name="Bruce D."/>
            <person name="Detter J.C."/>
            <person name="Han C."/>
            <person name="Tapia R."/>
            <person name="Schmutz J."/>
            <person name="Larimer F."/>
            <person name="Land M."/>
            <person name="Hauser L."/>
            <person name="Kyrpides N."/>
            <person name="Mikhailova N."/>
            <person name="Bryant D.A."/>
            <person name="Hanada S."/>
            <person name="Tsukatani Y."/>
            <person name="Richardson P."/>
        </authorList>
    </citation>
    <scope>NUCLEOTIDE SEQUENCE [LARGE SCALE GENOMIC DNA]</scope>
    <source>
        <strain evidence="4">DSM 13941 / HLO8</strain>
    </source>
</reference>
<dbReference type="InterPro" id="IPR001478">
    <property type="entry name" value="PDZ"/>
</dbReference>
<dbReference type="SMART" id="SM00245">
    <property type="entry name" value="TSPc"/>
    <property type="match status" value="1"/>
</dbReference>
<dbReference type="Pfam" id="PF17820">
    <property type="entry name" value="PDZ_6"/>
    <property type="match status" value="1"/>
</dbReference>
<name>A7NMZ7_ROSCS</name>
<feature type="compositionally biased region" description="Low complexity" evidence="1">
    <location>
        <begin position="61"/>
        <end position="71"/>
    </location>
</feature>
<evidence type="ECO:0000256" key="1">
    <source>
        <dbReference type="SAM" id="MobiDB-lite"/>
    </source>
</evidence>
<dbReference type="SMART" id="SM00228">
    <property type="entry name" value="PDZ"/>
    <property type="match status" value="1"/>
</dbReference>
<dbReference type="InterPro" id="IPR005151">
    <property type="entry name" value="Tail-specific_protease"/>
</dbReference>
<dbReference type="AlphaFoldDB" id="A7NMZ7"/>
<evidence type="ECO:0000313" key="3">
    <source>
        <dbReference type="EMBL" id="ABU58926.1"/>
    </source>
</evidence>
<dbReference type="Proteomes" id="UP000000263">
    <property type="component" value="Chromosome"/>
</dbReference>
<feature type="domain" description="PDZ" evidence="2">
    <location>
        <begin position="177"/>
        <end position="220"/>
    </location>
</feature>
<protein>
    <submittedName>
        <fullName evidence="3">Peptidase S41</fullName>
    </submittedName>
</protein>
<dbReference type="Pfam" id="PF03572">
    <property type="entry name" value="Peptidase_S41"/>
    <property type="match status" value="1"/>
</dbReference>
<dbReference type="GO" id="GO:0006508">
    <property type="term" value="P:proteolysis"/>
    <property type="evidence" value="ECO:0007669"/>
    <property type="project" value="InterPro"/>
</dbReference>
<evidence type="ECO:0000259" key="2">
    <source>
        <dbReference type="PROSITE" id="PS50106"/>
    </source>
</evidence>
<dbReference type="Pfam" id="PF14684">
    <property type="entry name" value="Tricorn_C1"/>
    <property type="match status" value="1"/>
</dbReference>
<accession>A7NMZ7</accession>
<feature type="compositionally biased region" description="Low complexity" evidence="1">
    <location>
        <begin position="34"/>
        <end position="51"/>
    </location>
</feature>
<dbReference type="GO" id="GO:0030288">
    <property type="term" value="C:outer membrane-bounded periplasmic space"/>
    <property type="evidence" value="ECO:0007669"/>
    <property type="project" value="TreeGrafter"/>
</dbReference>
<dbReference type="SUPFAM" id="SSF50156">
    <property type="entry name" value="PDZ domain-like"/>
    <property type="match status" value="1"/>
</dbReference>
<dbReference type="PROSITE" id="PS51257">
    <property type="entry name" value="PROKAR_LIPOPROTEIN"/>
    <property type="match status" value="1"/>
</dbReference>